<sequence>MSGETARDVTVLKNKYNNLKKRAKGNFAQERSNAFGTGGVPSDPSPVTELDIQIKEIIGKQVTGDDSIFDSDAMDDHPTRENDIEIVGTEVVDETITIEINDSDGKNELSDEIQEEVSSN</sequence>
<proteinExistence type="predicted"/>
<feature type="compositionally biased region" description="Acidic residues" evidence="1">
    <location>
        <begin position="110"/>
        <end position="120"/>
    </location>
</feature>
<organism evidence="2 3">
    <name type="scientific">Zophobas morio</name>
    <dbReference type="NCBI Taxonomy" id="2755281"/>
    <lineage>
        <taxon>Eukaryota</taxon>
        <taxon>Metazoa</taxon>
        <taxon>Ecdysozoa</taxon>
        <taxon>Arthropoda</taxon>
        <taxon>Hexapoda</taxon>
        <taxon>Insecta</taxon>
        <taxon>Pterygota</taxon>
        <taxon>Neoptera</taxon>
        <taxon>Endopterygota</taxon>
        <taxon>Coleoptera</taxon>
        <taxon>Polyphaga</taxon>
        <taxon>Cucujiformia</taxon>
        <taxon>Tenebrionidae</taxon>
        <taxon>Zophobas</taxon>
    </lineage>
</organism>
<protein>
    <submittedName>
        <fullName evidence="2">Uncharacterized protein</fullName>
    </submittedName>
</protein>
<accession>A0AA38IKK9</accession>
<dbReference type="EMBL" id="JALNTZ010000004">
    <property type="protein sequence ID" value="KAJ3655901.1"/>
    <property type="molecule type" value="Genomic_DNA"/>
</dbReference>
<gene>
    <name evidence="2" type="ORF">Zmor_015009</name>
</gene>
<evidence type="ECO:0000313" key="2">
    <source>
        <dbReference type="EMBL" id="KAJ3655901.1"/>
    </source>
</evidence>
<feature type="region of interest" description="Disordered" evidence="1">
    <location>
        <begin position="99"/>
        <end position="120"/>
    </location>
</feature>
<dbReference type="Proteomes" id="UP001168821">
    <property type="component" value="Unassembled WGS sequence"/>
</dbReference>
<comment type="caution">
    <text evidence="2">The sequence shown here is derived from an EMBL/GenBank/DDBJ whole genome shotgun (WGS) entry which is preliminary data.</text>
</comment>
<keyword evidence="3" id="KW-1185">Reference proteome</keyword>
<reference evidence="2" key="1">
    <citation type="journal article" date="2023" name="G3 (Bethesda)">
        <title>Whole genome assemblies of Zophobas morio and Tenebrio molitor.</title>
        <authorList>
            <person name="Kaur S."/>
            <person name="Stinson S.A."/>
            <person name="diCenzo G.C."/>
        </authorList>
    </citation>
    <scope>NUCLEOTIDE SEQUENCE</scope>
    <source>
        <strain evidence="2">QUZm001</strain>
    </source>
</reference>
<name>A0AA38IKK9_9CUCU</name>
<evidence type="ECO:0000256" key="1">
    <source>
        <dbReference type="SAM" id="MobiDB-lite"/>
    </source>
</evidence>
<evidence type="ECO:0000313" key="3">
    <source>
        <dbReference type="Proteomes" id="UP001168821"/>
    </source>
</evidence>
<dbReference type="AlphaFoldDB" id="A0AA38IKK9"/>